<evidence type="ECO:0000256" key="1">
    <source>
        <dbReference type="SAM" id="MobiDB-lite"/>
    </source>
</evidence>
<evidence type="ECO:0000313" key="3">
    <source>
        <dbReference type="Proteomes" id="UP000838756"/>
    </source>
</evidence>
<organism evidence="2 3">
    <name type="scientific">Pararge aegeria aegeria</name>
    <dbReference type="NCBI Taxonomy" id="348720"/>
    <lineage>
        <taxon>Eukaryota</taxon>
        <taxon>Metazoa</taxon>
        <taxon>Ecdysozoa</taxon>
        <taxon>Arthropoda</taxon>
        <taxon>Hexapoda</taxon>
        <taxon>Insecta</taxon>
        <taxon>Pterygota</taxon>
        <taxon>Neoptera</taxon>
        <taxon>Endopterygota</taxon>
        <taxon>Lepidoptera</taxon>
        <taxon>Glossata</taxon>
        <taxon>Ditrysia</taxon>
        <taxon>Papilionoidea</taxon>
        <taxon>Nymphalidae</taxon>
        <taxon>Satyrinae</taxon>
        <taxon>Satyrini</taxon>
        <taxon>Parargina</taxon>
        <taxon>Pararge</taxon>
    </lineage>
</organism>
<dbReference type="EMBL" id="CAKXAJ010026060">
    <property type="protein sequence ID" value="CAH2253693.1"/>
    <property type="molecule type" value="Genomic_DNA"/>
</dbReference>
<sequence length="472" mass="53201">MNFGVPTVVVAAVHLALRKLELLTSSNVMFDLIRLYYIIKMSYEGWYSKNDVLKDLRKATGKRVLDIDERSVLVGEQPPPQRYNMLDEEAELQLLRLCGGCKPATEEGVCTPDLVGITQMLRMVDGLSEEEPKQETPKPTRASKHIISKSVLNPEVGEFVPISSHIKHGTETKKETNSNKTAKTDTCDTLNLSQGGIDTHQLTEIEIKEMRDKLKTKISETSKAACVKVKRDRNMAIATLLKLYCQAPKPADEHIPKLISPAYFENSIEKLRIARNSTKQKEIETNTIEIHQTSTEKQQSDSITDDIKVEEPHISNIAASVDKVQKWLRDTENVEIKIEKPKLTMKVDDLNRKSDVNKTNGHLKQTDKKKGSMYLGAITFKRKACNSKPASPTSTDSAERRKPENGNVPKGAVYKPSPYAAELNKKYLERSKVQESLKEDFWTVVETKLKAKDEEIKNKQAKLEAPSENSIN</sequence>
<comment type="caution">
    <text evidence="2">The sequence shown here is derived from an EMBL/GenBank/DDBJ whole genome shotgun (WGS) entry which is preliminary data.</text>
</comment>
<accession>A0A8S4SBH0</accession>
<reference evidence="2" key="1">
    <citation type="submission" date="2022-03" db="EMBL/GenBank/DDBJ databases">
        <authorList>
            <person name="Lindestad O."/>
        </authorList>
    </citation>
    <scope>NUCLEOTIDE SEQUENCE</scope>
</reference>
<feature type="region of interest" description="Disordered" evidence="1">
    <location>
        <begin position="453"/>
        <end position="472"/>
    </location>
</feature>
<name>A0A8S4SBH0_9NEOP</name>
<protein>
    <submittedName>
        <fullName evidence="2">Jg22285 protein</fullName>
    </submittedName>
</protein>
<feature type="region of interest" description="Disordered" evidence="1">
    <location>
        <begin position="385"/>
        <end position="416"/>
    </location>
</feature>
<proteinExistence type="predicted"/>
<dbReference type="Proteomes" id="UP000838756">
    <property type="component" value="Unassembled WGS sequence"/>
</dbReference>
<dbReference type="AlphaFoldDB" id="A0A8S4SBH0"/>
<dbReference type="OrthoDB" id="7492839at2759"/>
<gene>
    <name evidence="2" type="primary">jg22285</name>
    <name evidence="2" type="ORF">PAEG_LOCUS22553</name>
</gene>
<evidence type="ECO:0000313" key="2">
    <source>
        <dbReference type="EMBL" id="CAH2253693.1"/>
    </source>
</evidence>
<keyword evidence="3" id="KW-1185">Reference proteome</keyword>
<feature type="compositionally biased region" description="Basic and acidic residues" evidence="1">
    <location>
        <begin position="453"/>
        <end position="462"/>
    </location>
</feature>